<dbReference type="NCBIfam" id="NF002058">
    <property type="entry name" value="PRK00888.1"/>
    <property type="match status" value="1"/>
</dbReference>
<dbReference type="GO" id="GO:0051301">
    <property type="term" value="P:cell division"/>
    <property type="evidence" value="ECO:0007669"/>
    <property type="project" value="UniProtKB-KW"/>
</dbReference>
<evidence type="ECO:0000256" key="5">
    <source>
        <dbReference type="ARBA" id="ARBA00023136"/>
    </source>
</evidence>
<evidence type="ECO:0000313" key="9">
    <source>
        <dbReference type="EMBL" id="NMQ04667.1"/>
    </source>
</evidence>
<dbReference type="PANTHER" id="PTHR37485:SF1">
    <property type="entry name" value="CELL DIVISION PROTEIN FTSB"/>
    <property type="match status" value="1"/>
</dbReference>
<evidence type="ECO:0000256" key="4">
    <source>
        <dbReference type="ARBA" id="ARBA00022989"/>
    </source>
</evidence>
<accession>A0ABX1T774</accession>
<feature type="topological domain" description="Periplasmic" evidence="7">
    <location>
        <begin position="22"/>
        <end position="116"/>
    </location>
</feature>
<comment type="subcellular location">
    <subcellularLocation>
        <location evidence="7">Cell inner membrane</location>
        <topology evidence="7">Single-pass type II membrane protein</topology>
    </subcellularLocation>
    <text evidence="7">Localizes to the division septum.</text>
</comment>
<keyword evidence="7" id="KW-0997">Cell inner membrane</keyword>
<keyword evidence="5 7" id="KW-0472">Membrane</keyword>
<evidence type="ECO:0000256" key="7">
    <source>
        <dbReference type="HAMAP-Rule" id="MF_00599"/>
    </source>
</evidence>
<dbReference type="InterPro" id="IPR007060">
    <property type="entry name" value="FtsL/DivIC"/>
</dbReference>
<dbReference type="PANTHER" id="PTHR37485">
    <property type="entry name" value="CELL DIVISION PROTEIN FTSB"/>
    <property type="match status" value="1"/>
</dbReference>
<protein>
    <recommendedName>
        <fullName evidence="7">Cell division protein FtsB</fullName>
    </recommendedName>
</protein>
<keyword evidence="10" id="KW-1185">Reference proteome</keyword>
<keyword evidence="3 7" id="KW-0812">Transmembrane</keyword>
<keyword evidence="4 7" id="KW-1133">Transmembrane helix</keyword>
<dbReference type="RefSeq" id="WP_169069604.1">
    <property type="nucleotide sequence ID" value="NZ_JAZKUC010000001.1"/>
</dbReference>
<reference evidence="9" key="1">
    <citation type="submission" date="2019-03" db="EMBL/GenBank/DDBJ databases">
        <title>Metabolic reconstructions from genomes of highly enriched 'Candidatus Accumulibacter' and 'Candidatus Competibacter' bioreactor populations.</title>
        <authorList>
            <person name="Annavajhala M.K."/>
            <person name="Welles L."/>
            <person name="Abbas B."/>
            <person name="Sorokin D."/>
            <person name="Park H."/>
            <person name="Van Loosdrecht M."/>
            <person name="Chandran K."/>
        </authorList>
    </citation>
    <scope>NUCLEOTIDE SEQUENCE</scope>
    <source>
        <strain evidence="9">SBR_L</strain>
    </source>
</reference>
<dbReference type="EMBL" id="SPMX01000010">
    <property type="protein sequence ID" value="NMQ04667.1"/>
    <property type="molecule type" value="Genomic_DNA"/>
</dbReference>
<evidence type="ECO:0000313" key="10">
    <source>
        <dbReference type="Proteomes" id="UP000886469"/>
    </source>
</evidence>
<dbReference type="HAMAP" id="MF_00599">
    <property type="entry name" value="FtsB"/>
    <property type="match status" value="1"/>
</dbReference>
<keyword evidence="1 7" id="KW-1003">Cell membrane</keyword>
<proteinExistence type="inferred from homology"/>
<evidence type="ECO:0000256" key="1">
    <source>
        <dbReference type="ARBA" id="ARBA00022475"/>
    </source>
</evidence>
<gene>
    <name evidence="7 9" type="primary">ftsB</name>
    <name evidence="9" type="ORF">E4Q08_05030</name>
</gene>
<organism evidence="9 10">
    <name type="scientific">Candidatus Accumulibacter contiguus</name>
    <dbReference type="NCBI Taxonomy" id="2954381"/>
    <lineage>
        <taxon>Bacteria</taxon>
        <taxon>Pseudomonadati</taxon>
        <taxon>Pseudomonadota</taxon>
        <taxon>Betaproteobacteria</taxon>
        <taxon>Candidatus Accumulibacter</taxon>
    </lineage>
</organism>
<evidence type="ECO:0000256" key="3">
    <source>
        <dbReference type="ARBA" id="ARBA00022692"/>
    </source>
</evidence>
<keyword evidence="6 7" id="KW-0131">Cell cycle</keyword>
<comment type="function">
    <text evidence="7">Essential cell division protein. May link together the upstream cell division proteins, which are predominantly cytoplasmic, with the downstream cell division proteins, which are predominantly periplasmic.</text>
</comment>
<evidence type="ECO:0000256" key="6">
    <source>
        <dbReference type="ARBA" id="ARBA00023306"/>
    </source>
</evidence>
<dbReference type="Proteomes" id="UP000886469">
    <property type="component" value="Unassembled WGS sequence"/>
</dbReference>
<comment type="similarity">
    <text evidence="7">Belongs to the FtsB family.</text>
</comment>
<dbReference type="Pfam" id="PF04977">
    <property type="entry name" value="DivIC"/>
    <property type="match status" value="1"/>
</dbReference>
<comment type="caution">
    <text evidence="9">The sequence shown here is derived from an EMBL/GenBank/DDBJ whole genome shotgun (WGS) entry which is preliminary data.</text>
</comment>
<evidence type="ECO:0000256" key="2">
    <source>
        <dbReference type="ARBA" id="ARBA00022618"/>
    </source>
</evidence>
<feature type="topological domain" description="Cytoplasmic" evidence="7">
    <location>
        <begin position="1"/>
        <end position="3"/>
    </location>
</feature>
<feature type="region of interest" description="Disordered" evidence="8">
    <location>
        <begin position="90"/>
        <end position="116"/>
    </location>
</feature>
<evidence type="ECO:0000256" key="8">
    <source>
        <dbReference type="SAM" id="MobiDB-lite"/>
    </source>
</evidence>
<sequence>MRLLAVILLVLIALLQHPLWLGKGGWLRVWDVDRQLQQQKESNGKLEMRNAGLDAEVRDLKQGYDAIEERARFELGMVKQDEVFVQIPDKPASEKTVAPAAEKPTIATAPARPAKR</sequence>
<dbReference type="InterPro" id="IPR023081">
    <property type="entry name" value="Cell_div_FtsB"/>
</dbReference>
<name>A0ABX1T774_9PROT</name>
<comment type="subunit">
    <text evidence="7">Part of a complex composed of FtsB, FtsL and FtsQ.</text>
</comment>
<keyword evidence="2 7" id="KW-0132">Cell division</keyword>